<dbReference type="PANTHER" id="PTHR10992">
    <property type="entry name" value="METHYLESTERASE FAMILY MEMBER"/>
    <property type="match status" value="1"/>
</dbReference>
<keyword evidence="3" id="KW-0719">Serine esterase</keyword>
<name>A0ABD3AFX5_9GENT</name>
<evidence type="ECO:0000259" key="6">
    <source>
        <dbReference type="Pfam" id="PF12697"/>
    </source>
</evidence>
<accession>A0ABD3AFX5</accession>
<dbReference type="Gene3D" id="3.40.50.1820">
    <property type="entry name" value="alpha/beta hydrolase"/>
    <property type="match status" value="1"/>
</dbReference>
<gene>
    <name evidence="7" type="ORF">ACH5RR_009193</name>
</gene>
<evidence type="ECO:0000256" key="1">
    <source>
        <dbReference type="ARBA" id="ARBA00004913"/>
    </source>
</evidence>
<comment type="pathway">
    <text evidence="1">Alkaloid biosynthesis.</text>
</comment>
<proteinExistence type="inferred from homology"/>
<evidence type="ECO:0000313" key="7">
    <source>
        <dbReference type="EMBL" id="KAL3529871.1"/>
    </source>
</evidence>
<evidence type="ECO:0000256" key="4">
    <source>
        <dbReference type="ARBA" id="ARBA00022589"/>
    </source>
</evidence>
<dbReference type="FunFam" id="3.40.50.1820:FF:000051">
    <property type="entry name" value="(S)-hydroxynitrile lyase"/>
    <property type="match status" value="1"/>
</dbReference>
<dbReference type="SUPFAM" id="SSF53474">
    <property type="entry name" value="alpha/beta-Hydrolases"/>
    <property type="match status" value="1"/>
</dbReference>
<dbReference type="PANTHER" id="PTHR10992:SF1083">
    <property type="entry name" value="METHYLESTERASE 1"/>
    <property type="match status" value="1"/>
</dbReference>
<dbReference type="InterPro" id="IPR029058">
    <property type="entry name" value="AB_hydrolase_fold"/>
</dbReference>
<organism evidence="7 8">
    <name type="scientific">Cinchona calisaya</name>
    <dbReference type="NCBI Taxonomy" id="153742"/>
    <lineage>
        <taxon>Eukaryota</taxon>
        <taxon>Viridiplantae</taxon>
        <taxon>Streptophyta</taxon>
        <taxon>Embryophyta</taxon>
        <taxon>Tracheophyta</taxon>
        <taxon>Spermatophyta</taxon>
        <taxon>Magnoliopsida</taxon>
        <taxon>eudicotyledons</taxon>
        <taxon>Gunneridae</taxon>
        <taxon>Pentapetalae</taxon>
        <taxon>asterids</taxon>
        <taxon>lamiids</taxon>
        <taxon>Gentianales</taxon>
        <taxon>Rubiaceae</taxon>
        <taxon>Cinchonoideae</taxon>
        <taxon>Cinchoneae</taxon>
        <taxon>Cinchona</taxon>
    </lineage>
</organism>
<keyword evidence="4" id="KW-0017">Alkaloid metabolism</keyword>
<protein>
    <recommendedName>
        <fullName evidence="6">AB hydrolase-1 domain-containing protein</fullName>
    </recommendedName>
</protein>
<dbReference type="InterPro" id="IPR045889">
    <property type="entry name" value="MES/HNL"/>
</dbReference>
<dbReference type="Pfam" id="PF12697">
    <property type="entry name" value="Abhydrolase_6"/>
    <property type="match status" value="1"/>
</dbReference>
<evidence type="ECO:0000256" key="5">
    <source>
        <dbReference type="ARBA" id="ARBA00022801"/>
    </source>
</evidence>
<dbReference type="InterPro" id="IPR000073">
    <property type="entry name" value="AB_hydrolase_1"/>
</dbReference>
<evidence type="ECO:0000256" key="2">
    <source>
        <dbReference type="ARBA" id="ARBA00008645"/>
    </source>
</evidence>
<dbReference type="AlphaFoldDB" id="A0ABD3AFX5"/>
<keyword evidence="5" id="KW-0378">Hydrolase</keyword>
<reference evidence="7 8" key="1">
    <citation type="submission" date="2024-11" db="EMBL/GenBank/DDBJ databases">
        <title>A near-complete genome assembly of Cinchona calisaya.</title>
        <authorList>
            <person name="Lian D.C."/>
            <person name="Zhao X.W."/>
            <person name="Wei L."/>
        </authorList>
    </citation>
    <scope>NUCLEOTIDE SEQUENCE [LARGE SCALE GENOMIC DNA]</scope>
    <source>
        <tissue evidence="7">Nenye</tissue>
    </source>
</reference>
<comment type="caution">
    <text evidence="7">The sequence shown here is derived from an EMBL/GenBank/DDBJ whole genome shotgun (WGS) entry which is preliminary data.</text>
</comment>
<feature type="domain" description="AB hydrolase-1" evidence="6">
    <location>
        <begin position="13"/>
        <end position="254"/>
    </location>
</feature>
<dbReference type="EMBL" id="JBJUIK010000004">
    <property type="protein sequence ID" value="KAL3529871.1"/>
    <property type="molecule type" value="Genomic_DNA"/>
</dbReference>
<keyword evidence="8" id="KW-1185">Reference proteome</keyword>
<comment type="similarity">
    <text evidence="2">Belongs to the AB hydrolase superfamily.</text>
</comment>
<sequence>MDVANSKQKKHFILVHGVCHGAWCWYKLKPLLESAGQKATAIDLSASGINTKRLDEIHSLHDYSFPLMELMATIPTDEKVILVGHSYGGLNLALAMENYSEKISVAVFVAAMMPDIVHAPSYPLDQLFKQSPTGSLLDTQFLPCNSSENSRTAMLFGPQHLSSTLYQLCSREDLELAKLLIRPTFCFLEDLRKAKPLSTQGYGSVKRVYILCGEDKAILEDFQRWSIENIGVEEAKEIKDAGHMAMLSKPKEFCQCLLEIAEKYV</sequence>
<dbReference type="GO" id="GO:0009820">
    <property type="term" value="P:alkaloid metabolic process"/>
    <property type="evidence" value="ECO:0007669"/>
    <property type="project" value="UniProtKB-KW"/>
</dbReference>
<evidence type="ECO:0000256" key="3">
    <source>
        <dbReference type="ARBA" id="ARBA00022487"/>
    </source>
</evidence>
<dbReference type="Proteomes" id="UP001630127">
    <property type="component" value="Unassembled WGS sequence"/>
</dbReference>
<evidence type="ECO:0000313" key="8">
    <source>
        <dbReference type="Proteomes" id="UP001630127"/>
    </source>
</evidence>
<dbReference type="GO" id="GO:0052689">
    <property type="term" value="F:carboxylic ester hydrolase activity"/>
    <property type="evidence" value="ECO:0007669"/>
    <property type="project" value="UniProtKB-KW"/>
</dbReference>